<accession>A0A9Q1E7L8</accession>
<evidence type="ECO:0000313" key="1">
    <source>
        <dbReference type="EMBL" id="KAJ8333708.1"/>
    </source>
</evidence>
<sequence length="106" mass="11602">MEHLVTGPPDRSEGPTPAQFACQISPLTRHGSLGKTAAVTRVALKLKRHSFTVTLTEPRCACYGYSMATNVALELWPFNCHRPVGAINNPAHCPWHGRLLVCLLLV</sequence>
<proteinExistence type="predicted"/>
<evidence type="ECO:0000313" key="2">
    <source>
        <dbReference type="Proteomes" id="UP001152622"/>
    </source>
</evidence>
<organism evidence="1 2">
    <name type="scientific">Synaphobranchus kaupii</name>
    <name type="common">Kaup's arrowtooth eel</name>
    <dbReference type="NCBI Taxonomy" id="118154"/>
    <lineage>
        <taxon>Eukaryota</taxon>
        <taxon>Metazoa</taxon>
        <taxon>Chordata</taxon>
        <taxon>Craniata</taxon>
        <taxon>Vertebrata</taxon>
        <taxon>Euteleostomi</taxon>
        <taxon>Actinopterygii</taxon>
        <taxon>Neopterygii</taxon>
        <taxon>Teleostei</taxon>
        <taxon>Anguilliformes</taxon>
        <taxon>Synaphobranchidae</taxon>
        <taxon>Synaphobranchus</taxon>
    </lineage>
</organism>
<dbReference type="AlphaFoldDB" id="A0A9Q1E7L8"/>
<dbReference type="Proteomes" id="UP001152622">
    <property type="component" value="Chromosome 22"/>
</dbReference>
<gene>
    <name evidence="1" type="ORF">SKAU_G00410270</name>
</gene>
<dbReference type="EMBL" id="JAINUF010000022">
    <property type="protein sequence ID" value="KAJ8333708.1"/>
    <property type="molecule type" value="Genomic_DNA"/>
</dbReference>
<reference evidence="1" key="1">
    <citation type="journal article" date="2023" name="Science">
        <title>Genome structures resolve the early diversification of teleost fishes.</title>
        <authorList>
            <person name="Parey E."/>
            <person name="Louis A."/>
            <person name="Montfort J."/>
            <person name="Bouchez O."/>
            <person name="Roques C."/>
            <person name="Iampietro C."/>
            <person name="Lluch J."/>
            <person name="Castinel A."/>
            <person name="Donnadieu C."/>
            <person name="Desvignes T."/>
            <person name="Floi Bucao C."/>
            <person name="Jouanno E."/>
            <person name="Wen M."/>
            <person name="Mejri S."/>
            <person name="Dirks R."/>
            <person name="Jansen H."/>
            <person name="Henkel C."/>
            <person name="Chen W.J."/>
            <person name="Zahm M."/>
            <person name="Cabau C."/>
            <person name="Klopp C."/>
            <person name="Thompson A.W."/>
            <person name="Robinson-Rechavi M."/>
            <person name="Braasch I."/>
            <person name="Lecointre G."/>
            <person name="Bobe J."/>
            <person name="Postlethwait J.H."/>
            <person name="Berthelot C."/>
            <person name="Roest Crollius H."/>
            <person name="Guiguen Y."/>
        </authorList>
    </citation>
    <scope>NUCLEOTIDE SEQUENCE</scope>
    <source>
        <strain evidence="1">WJC10195</strain>
    </source>
</reference>
<protein>
    <submittedName>
        <fullName evidence="1">Uncharacterized protein</fullName>
    </submittedName>
</protein>
<name>A0A9Q1E7L8_SYNKA</name>
<comment type="caution">
    <text evidence="1">The sequence shown here is derived from an EMBL/GenBank/DDBJ whole genome shotgun (WGS) entry which is preliminary data.</text>
</comment>
<keyword evidence="2" id="KW-1185">Reference proteome</keyword>